<dbReference type="Pfam" id="PF00456">
    <property type="entry name" value="Transketolase_N"/>
    <property type="match status" value="1"/>
</dbReference>
<comment type="cofactor">
    <cofactor evidence="1">
        <name>Mn(2+)</name>
        <dbReference type="ChEBI" id="CHEBI:29035"/>
    </cofactor>
</comment>
<protein>
    <recommendedName>
        <fullName evidence="5">Transketolase-like pyrimidine-binding domain-containing protein</fullName>
    </recommendedName>
</protein>
<dbReference type="Proteomes" id="UP000176897">
    <property type="component" value="Unassembled WGS sequence"/>
</dbReference>
<comment type="cofactor">
    <cofactor evidence="2">
        <name>Mg(2+)</name>
        <dbReference type="ChEBI" id="CHEBI:18420"/>
    </cofactor>
</comment>
<dbReference type="Gene3D" id="3.40.50.970">
    <property type="match status" value="2"/>
</dbReference>
<dbReference type="PANTHER" id="PTHR43825">
    <property type="entry name" value="PYRUVATE DEHYDROGENASE E1 COMPONENT"/>
    <property type="match status" value="1"/>
</dbReference>
<gene>
    <name evidence="6" type="ORF">A3B21_00295</name>
</gene>
<dbReference type="Pfam" id="PF02779">
    <property type="entry name" value="Transket_pyr"/>
    <property type="match status" value="1"/>
</dbReference>
<dbReference type="InterPro" id="IPR009014">
    <property type="entry name" value="Transketo_C/PFOR_II"/>
</dbReference>
<evidence type="ECO:0000256" key="2">
    <source>
        <dbReference type="ARBA" id="ARBA00001946"/>
    </source>
</evidence>
<evidence type="ECO:0000256" key="1">
    <source>
        <dbReference type="ARBA" id="ARBA00001936"/>
    </source>
</evidence>
<organism evidence="6 7">
    <name type="scientific">Candidatus Uhrbacteria bacterium RIFCSPLOWO2_01_FULL_47_24</name>
    <dbReference type="NCBI Taxonomy" id="1802401"/>
    <lineage>
        <taxon>Bacteria</taxon>
        <taxon>Candidatus Uhriibacteriota</taxon>
    </lineage>
</organism>
<accession>A0A1F7UST6</accession>
<dbReference type="AlphaFoldDB" id="A0A1F7UST6"/>
<dbReference type="Gene3D" id="3.40.50.920">
    <property type="match status" value="1"/>
</dbReference>
<dbReference type="CDD" id="cd07033">
    <property type="entry name" value="TPP_PYR_DXS_TK_like"/>
    <property type="match status" value="1"/>
</dbReference>
<evidence type="ECO:0000259" key="5">
    <source>
        <dbReference type="SMART" id="SM00861"/>
    </source>
</evidence>
<evidence type="ECO:0000313" key="6">
    <source>
        <dbReference type="EMBL" id="OGL81351.1"/>
    </source>
</evidence>
<dbReference type="GO" id="GO:0005737">
    <property type="term" value="C:cytoplasm"/>
    <property type="evidence" value="ECO:0007669"/>
    <property type="project" value="UniProtKB-ARBA"/>
</dbReference>
<dbReference type="SMART" id="SM00861">
    <property type="entry name" value="Transket_pyr"/>
    <property type="match status" value="1"/>
</dbReference>
<dbReference type="InterPro" id="IPR005474">
    <property type="entry name" value="Transketolase_N"/>
</dbReference>
<dbReference type="InterPro" id="IPR051157">
    <property type="entry name" value="PDH/Transketolase"/>
</dbReference>
<dbReference type="PANTHER" id="PTHR43825:SF1">
    <property type="entry name" value="TRANSKETOLASE-LIKE PYRIMIDINE-BINDING DOMAIN-CONTAINING PROTEIN"/>
    <property type="match status" value="1"/>
</dbReference>
<dbReference type="EMBL" id="MGEJ01000007">
    <property type="protein sequence ID" value="OGL81351.1"/>
    <property type="molecule type" value="Genomic_DNA"/>
</dbReference>
<evidence type="ECO:0000256" key="4">
    <source>
        <dbReference type="ARBA" id="ARBA00007131"/>
    </source>
</evidence>
<comment type="similarity">
    <text evidence="4">Belongs to the transketolase family.</text>
</comment>
<comment type="cofactor">
    <cofactor evidence="3">
        <name>thiamine diphosphate</name>
        <dbReference type="ChEBI" id="CHEBI:58937"/>
    </cofactor>
</comment>
<name>A0A1F7UST6_9BACT</name>
<dbReference type="SUPFAM" id="SSF52922">
    <property type="entry name" value="TK C-terminal domain-like"/>
    <property type="match status" value="1"/>
</dbReference>
<dbReference type="Pfam" id="PF02780">
    <property type="entry name" value="Transketolase_C"/>
    <property type="match status" value="1"/>
</dbReference>
<dbReference type="InterPro" id="IPR005475">
    <property type="entry name" value="Transketolase-like_Pyr-bd"/>
</dbReference>
<dbReference type="SUPFAM" id="SSF52518">
    <property type="entry name" value="Thiamin diphosphate-binding fold (THDP-binding)"/>
    <property type="match status" value="2"/>
</dbReference>
<dbReference type="InterPro" id="IPR029061">
    <property type="entry name" value="THDP-binding"/>
</dbReference>
<proteinExistence type="inferred from homology"/>
<comment type="caution">
    <text evidence="6">The sequence shown here is derived from an EMBL/GenBank/DDBJ whole genome shotgun (WGS) entry which is preliminary data.</text>
</comment>
<feature type="domain" description="Transketolase-like pyrimidine-binding" evidence="5">
    <location>
        <begin position="330"/>
        <end position="495"/>
    </location>
</feature>
<dbReference type="STRING" id="1802401.A3B21_00295"/>
<sequence>MEQFKMNGDKLEKLKLLAKSMRKNILRQVFVANSGHAGGALSMVELLVSIFEHHATYYPEMGLPPVVISKGHAAACLYAWLVEQGRQPREELDKYRMLGSPFQGHVKPPTNETPGIPGFYPSGSLTHGLSLASGTAIAKRLDNPENPLPVFCILSDTEMQGGQIWEATKQIAFHELSHLTVLCDDNGFGNDCETSKTLDVGNLVDCWSSCGWNVITVDDGHDVEALLFSLWWAKFHRDEPSLDRRLIPSGVHLKMISQKRPTIIVARTIKGKGISLMENNNHFHGAPPDKEQFMEACRELGIGDEEKDEIFREREKRAREESLKLFPREKAPRAAPAEAILELMREGDDRLVVIAPELAISTRASKIREAFPERVYNFGVQEPHAMDAVAGLAFSGKTPIIMTFTNFVLLRTVDQIFQNIAPFGKNMLIVGTQDGLLQDGMSATPYNHYAIARSFYNSIVLAPADYNEAKALTREALLTPGYKFLFVAREEMPLVFEENVRCKIGINKTWDPRTEKWQDRTETGWLANLSKDANIIVAGSPYTWFAIEAAKDLYKTHALDVGVINLSTIKPLDKETLRAVFHTARKLLVVEKHSPYGGIYSAICEYIQDERTTDLEISHLPEKEWVGQSGTPDMLMRHYGLDKESIKKFILEKVLEK</sequence>
<reference evidence="6 7" key="1">
    <citation type="journal article" date="2016" name="Nat. Commun.">
        <title>Thousands of microbial genomes shed light on interconnected biogeochemical processes in an aquifer system.</title>
        <authorList>
            <person name="Anantharaman K."/>
            <person name="Brown C.T."/>
            <person name="Hug L.A."/>
            <person name="Sharon I."/>
            <person name="Castelle C.J."/>
            <person name="Probst A.J."/>
            <person name="Thomas B.C."/>
            <person name="Singh A."/>
            <person name="Wilkins M.J."/>
            <person name="Karaoz U."/>
            <person name="Brodie E.L."/>
            <person name="Williams K.H."/>
            <person name="Hubbard S.S."/>
            <person name="Banfield J.F."/>
        </authorList>
    </citation>
    <scope>NUCLEOTIDE SEQUENCE [LARGE SCALE GENOMIC DNA]</scope>
</reference>
<evidence type="ECO:0000313" key="7">
    <source>
        <dbReference type="Proteomes" id="UP000176897"/>
    </source>
</evidence>
<evidence type="ECO:0000256" key="3">
    <source>
        <dbReference type="ARBA" id="ARBA00001964"/>
    </source>
</evidence>
<dbReference type="InterPro" id="IPR033248">
    <property type="entry name" value="Transketolase_C"/>
</dbReference>